<proteinExistence type="predicted"/>
<reference evidence="2 3" key="1">
    <citation type="submission" date="2016-10" db="EMBL/GenBank/DDBJ databases">
        <title>Evaluation of Human, Veterinary and Environmental Mycobacterium chelonae Isolates by Core Genome Phylogenomic Analysis, Targeted Gene Comparison, and Anti-microbial Susceptibility Patterns: A Tale of Mistaken Identities.</title>
        <authorList>
            <person name="Fogelson S.B."/>
            <person name="Camus A.C."/>
            <person name="Lorenz W."/>
            <person name="Vasireddy R."/>
            <person name="Vasireddy S."/>
            <person name="Smith T."/>
            <person name="Brown-Elliott B.A."/>
            <person name="Wallace R.J.Jr."/>
            <person name="Hasan N.A."/>
            <person name="Reischl U."/>
            <person name="Sanchez S."/>
        </authorList>
    </citation>
    <scope>NUCLEOTIDE SEQUENCE [LARGE SCALE GENOMIC DNA]</scope>
    <source>
        <strain evidence="2 3">15518</strain>
    </source>
</reference>
<dbReference type="AlphaFoldDB" id="A0A1S1M513"/>
<gene>
    <name evidence="2" type="ORF">BKG84_05520</name>
</gene>
<accession>A0A1S1M513</accession>
<evidence type="ECO:0000313" key="3">
    <source>
        <dbReference type="Proteomes" id="UP000179441"/>
    </source>
</evidence>
<comment type="caution">
    <text evidence="2">The sequence shown here is derived from an EMBL/GenBank/DDBJ whole genome shotgun (WGS) entry which is preliminary data.</text>
</comment>
<evidence type="ECO:0000313" key="2">
    <source>
        <dbReference type="EMBL" id="OHU77928.1"/>
    </source>
</evidence>
<keyword evidence="1" id="KW-0732">Signal</keyword>
<evidence type="ECO:0000256" key="1">
    <source>
        <dbReference type="SAM" id="SignalP"/>
    </source>
</evidence>
<sequence>MTKTEWFTRSLGAVMVLPIAAVALAAVAQARPQDYGDPETVISSLEEQGNYVMLNRTGTWPLEDCVVTGVRQGTSVYREEHPVGAHRKSVQKVLDHGTYYVDLAC</sequence>
<feature type="chain" id="PRO_5039629488" description="Secreted protein" evidence="1">
    <location>
        <begin position="26"/>
        <end position="105"/>
    </location>
</feature>
<dbReference type="EMBL" id="MLIS01000001">
    <property type="protein sequence ID" value="OHU77928.1"/>
    <property type="molecule type" value="Genomic_DNA"/>
</dbReference>
<keyword evidence="3" id="KW-1185">Reference proteome</keyword>
<name>A0A1S1M513_MYCCH</name>
<protein>
    <recommendedName>
        <fullName evidence="4">Secreted protein</fullName>
    </recommendedName>
</protein>
<dbReference type="RefSeq" id="WP_070922654.1">
    <property type="nucleotide sequence ID" value="NZ_CP050145.1"/>
</dbReference>
<feature type="signal peptide" evidence="1">
    <location>
        <begin position="1"/>
        <end position="25"/>
    </location>
</feature>
<dbReference type="Proteomes" id="UP000179441">
    <property type="component" value="Unassembled WGS sequence"/>
</dbReference>
<evidence type="ECO:0008006" key="4">
    <source>
        <dbReference type="Google" id="ProtNLM"/>
    </source>
</evidence>
<organism evidence="2 3">
    <name type="scientific">Mycobacteroides chelonae</name>
    <name type="common">Mycobacterium chelonae</name>
    <dbReference type="NCBI Taxonomy" id="1774"/>
    <lineage>
        <taxon>Bacteria</taxon>
        <taxon>Bacillati</taxon>
        <taxon>Actinomycetota</taxon>
        <taxon>Actinomycetes</taxon>
        <taxon>Mycobacteriales</taxon>
        <taxon>Mycobacteriaceae</taxon>
        <taxon>Mycobacteroides</taxon>
    </lineage>
</organism>